<evidence type="ECO:0000313" key="3">
    <source>
        <dbReference type="Proteomes" id="UP001552299"/>
    </source>
</evidence>
<proteinExistence type="predicted"/>
<dbReference type="AlphaFoldDB" id="A0ABD0V2W9"/>
<organism evidence="2 3">
    <name type="scientific">Dendrobium thyrsiflorum</name>
    <name type="common">Pinecone-like raceme dendrobium</name>
    <name type="synonym">Orchid</name>
    <dbReference type="NCBI Taxonomy" id="117978"/>
    <lineage>
        <taxon>Eukaryota</taxon>
        <taxon>Viridiplantae</taxon>
        <taxon>Streptophyta</taxon>
        <taxon>Embryophyta</taxon>
        <taxon>Tracheophyta</taxon>
        <taxon>Spermatophyta</taxon>
        <taxon>Magnoliopsida</taxon>
        <taxon>Liliopsida</taxon>
        <taxon>Asparagales</taxon>
        <taxon>Orchidaceae</taxon>
        <taxon>Epidendroideae</taxon>
        <taxon>Malaxideae</taxon>
        <taxon>Dendrobiinae</taxon>
        <taxon>Dendrobium</taxon>
    </lineage>
</organism>
<evidence type="ECO:0000256" key="1">
    <source>
        <dbReference type="SAM" id="MobiDB-lite"/>
    </source>
</evidence>
<keyword evidence="3" id="KW-1185">Reference proteome</keyword>
<protein>
    <submittedName>
        <fullName evidence="2">Uncharacterized protein</fullName>
    </submittedName>
</protein>
<sequence length="255" mass="28117">MEDSGFHLHTSMDNNIHNLIKCHEISPVQYISSNRVYLMWGSISHGRKPPWQATIKEKCRTDEREEESGSQACLVLIERDREGGAEACAKTSERDFGWASGSAGATGVGTWSRGKSGLLFGFVPRAGERGRPSSGPSFGQEEKATGASAPFGTREQGRRRKEEPCHLGLACEKCQRKGYVRRGSCLGSSDGSSRERLRLGTKRIEWSRKEELKLGTKLGIPTEDNNIAFRDGERNLSHRGRQKSVGLRKDPAGGL</sequence>
<evidence type="ECO:0000313" key="2">
    <source>
        <dbReference type="EMBL" id="KAL0919412.1"/>
    </source>
</evidence>
<dbReference type="Proteomes" id="UP001552299">
    <property type="component" value="Unassembled WGS sequence"/>
</dbReference>
<name>A0ABD0V2W9_DENTH</name>
<accession>A0ABD0V2W9</accession>
<gene>
    <name evidence="2" type="ORF">M5K25_011506</name>
</gene>
<feature type="region of interest" description="Disordered" evidence="1">
    <location>
        <begin position="225"/>
        <end position="255"/>
    </location>
</feature>
<comment type="caution">
    <text evidence="2">The sequence shown here is derived from an EMBL/GenBank/DDBJ whole genome shotgun (WGS) entry which is preliminary data.</text>
</comment>
<feature type="region of interest" description="Disordered" evidence="1">
    <location>
        <begin position="125"/>
        <end position="162"/>
    </location>
</feature>
<dbReference type="EMBL" id="JANQDX010000009">
    <property type="protein sequence ID" value="KAL0919412.1"/>
    <property type="molecule type" value="Genomic_DNA"/>
</dbReference>
<reference evidence="2 3" key="1">
    <citation type="journal article" date="2024" name="Plant Biotechnol. J.">
        <title>Dendrobium thyrsiflorum genome and its molecular insights into genes involved in important horticultural traits.</title>
        <authorList>
            <person name="Chen B."/>
            <person name="Wang J.Y."/>
            <person name="Zheng P.J."/>
            <person name="Li K.L."/>
            <person name="Liang Y.M."/>
            <person name="Chen X.F."/>
            <person name="Zhang C."/>
            <person name="Zhao X."/>
            <person name="He X."/>
            <person name="Zhang G.Q."/>
            <person name="Liu Z.J."/>
            <person name="Xu Q."/>
        </authorList>
    </citation>
    <scope>NUCLEOTIDE SEQUENCE [LARGE SCALE GENOMIC DNA]</scope>
    <source>
        <strain evidence="2">GZMU011</strain>
    </source>
</reference>